<feature type="repeat" description="ANK" evidence="1">
    <location>
        <begin position="32"/>
        <end position="64"/>
    </location>
</feature>
<protein>
    <submittedName>
        <fullName evidence="2">Uncharacterized protein</fullName>
    </submittedName>
</protein>
<organism evidence="2 3">
    <name type="scientific">Vespula germanica</name>
    <name type="common">German yellow jacket</name>
    <name type="synonym">Paravespula germanica</name>
    <dbReference type="NCBI Taxonomy" id="30212"/>
    <lineage>
        <taxon>Eukaryota</taxon>
        <taxon>Metazoa</taxon>
        <taxon>Ecdysozoa</taxon>
        <taxon>Arthropoda</taxon>
        <taxon>Hexapoda</taxon>
        <taxon>Insecta</taxon>
        <taxon>Pterygota</taxon>
        <taxon>Neoptera</taxon>
        <taxon>Endopterygota</taxon>
        <taxon>Hymenoptera</taxon>
        <taxon>Apocrita</taxon>
        <taxon>Aculeata</taxon>
        <taxon>Vespoidea</taxon>
        <taxon>Vespidae</taxon>
        <taxon>Vespinae</taxon>
        <taxon>Vespula</taxon>
    </lineage>
</organism>
<dbReference type="Gene3D" id="1.25.40.20">
    <property type="entry name" value="Ankyrin repeat-containing domain"/>
    <property type="match status" value="1"/>
</dbReference>
<name>A0A834NU33_VESGE</name>
<sequence length="118" mass="12927">MAEKLREACVRGEAERVARLLDEGIKPQPDENGRSPLLLAAALGHTDVCNALLLREAEVNAADSVSDILGNDLTGVLLPPSMEDGREQHALILTVQRAHNSRRSSYLRSEMLKITKKT</sequence>
<keyword evidence="1" id="KW-0040">ANK repeat</keyword>
<gene>
    <name evidence="2" type="ORF">HZH68_000580</name>
</gene>
<dbReference type="InterPro" id="IPR002110">
    <property type="entry name" value="Ankyrin_rpt"/>
</dbReference>
<dbReference type="InterPro" id="IPR036770">
    <property type="entry name" value="Ankyrin_rpt-contain_sf"/>
</dbReference>
<dbReference type="SUPFAM" id="SSF48403">
    <property type="entry name" value="Ankyrin repeat"/>
    <property type="match status" value="1"/>
</dbReference>
<dbReference type="AlphaFoldDB" id="A0A834NU33"/>
<dbReference type="Proteomes" id="UP000617340">
    <property type="component" value="Unassembled WGS sequence"/>
</dbReference>
<evidence type="ECO:0000313" key="2">
    <source>
        <dbReference type="EMBL" id="KAF7417927.1"/>
    </source>
</evidence>
<proteinExistence type="predicted"/>
<evidence type="ECO:0000256" key="1">
    <source>
        <dbReference type="PROSITE-ProRule" id="PRU00023"/>
    </source>
</evidence>
<comment type="caution">
    <text evidence="2">The sequence shown here is derived from an EMBL/GenBank/DDBJ whole genome shotgun (WGS) entry which is preliminary data.</text>
</comment>
<dbReference type="PROSITE" id="PS50297">
    <property type="entry name" value="ANK_REP_REGION"/>
    <property type="match status" value="1"/>
</dbReference>
<dbReference type="Pfam" id="PF12796">
    <property type="entry name" value="Ank_2"/>
    <property type="match status" value="1"/>
</dbReference>
<dbReference type="EMBL" id="JACSDZ010000001">
    <property type="protein sequence ID" value="KAF7417927.1"/>
    <property type="molecule type" value="Genomic_DNA"/>
</dbReference>
<evidence type="ECO:0000313" key="3">
    <source>
        <dbReference type="Proteomes" id="UP000617340"/>
    </source>
</evidence>
<keyword evidence="3" id="KW-1185">Reference proteome</keyword>
<reference evidence="2" key="1">
    <citation type="journal article" date="2020" name="G3 (Bethesda)">
        <title>High-Quality Assemblies for Three Invasive Social Wasps from the &lt;i&gt;Vespula&lt;/i&gt; Genus.</title>
        <authorList>
            <person name="Harrop T.W.R."/>
            <person name="Guhlin J."/>
            <person name="McLaughlin G.M."/>
            <person name="Permina E."/>
            <person name="Stockwell P."/>
            <person name="Gilligan J."/>
            <person name="Le Lec M.F."/>
            <person name="Gruber M.A.M."/>
            <person name="Quinn O."/>
            <person name="Lovegrove M."/>
            <person name="Duncan E.J."/>
            <person name="Remnant E.J."/>
            <person name="Van Eeckhoven J."/>
            <person name="Graham B."/>
            <person name="Knapp R.A."/>
            <person name="Langford K.W."/>
            <person name="Kronenberg Z."/>
            <person name="Press M.O."/>
            <person name="Eacker S.M."/>
            <person name="Wilson-Rankin E.E."/>
            <person name="Purcell J."/>
            <person name="Lester P.J."/>
            <person name="Dearden P.K."/>
        </authorList>
    </citation>
    <scope>NUCLEOTIDE SEQUENCE</scope>
    <source>
        <strain evidence="2">Linc-1</strain>
    </source>
</reference>
<dbReference type="PROSITE" id="PS50088">
    <property type="entry name" value="ANK_REPEAT"/>
    <property type="match status" value="1"/>
</dbReference>
<accession>A0A834NU33</accession>